<evidence type="ECO:0000313" key="1">
    <source>
        <dbReference type="EMBL" id="AFL54928.1"/>
    </source>
</evidence>
<accession>I3XGC2</accession>
<protein>
    <submittedName>
        <fullName evidence="1">Uncharacterized protein</fullName>
    </submittedName>
</protein>
<geneLocation type="plasmid" evidence="2">
    <name>pUSDA257 fragment 1</name>
</geneLocation>
<evidence type="ECO:0000313" key="2">
    <source>
        <dbReference type="Proteomes" id="UP000006180"/>
    </source>
</evidence>
<keyword evidence="1" id="KW-0614">Plasmid</keyword>
<proteinExistence type="predicted"/>
<dbReference type="AlphaFoldDB" id="I3XGC2"/>
<gene>
    <name evidence="1" type="ORF">USDA257_p02130</name>
</gene>
<name>I3XGC2_SINF2</name>
<dbReference type="HOGENOM" id="CLU_2957481_0_0_5"/>
<sequence>MITAVQRKITAGDTLGRCNHFAVPTAFQHVDARPAIQSSFAMETLSSHPRKRIAALHNK</sequence>
<organism evidence="1">
    <name type="scientific">Sinorhizobium fredii (strain USDA 257)</name>
    <dbReference type="NCBI Taxonomy" id="1185652"/>
    <lineage>
        <taxon>Bacteria</taxon>
        <taxon>Pseudomonadati</taxon>
        <taxon>Pseudomonadota</taxon>
        <taxon>Alphaproteobacteria</taxon>
        <taxon>Hyphomicrobiales</taxon>
        <taxon>Rhizobiaceae</taxon>
        <taxon>Sinorhizobium/Ensifer group</taxon>
        <taxon>Sinorhizobium</taxon>
    </lineage>
</organism>
<dbReference type="EMBL" id="CP003564">
    <property type="protein sequence ID" value="AFL54928.1"/>
    <property type="molecule type" value="Genomic_DNA"/>
</dbReference>
<reference evidence="1" key="1">
    <citation type="journal article" date="2012" name="J. Bacteriol.">
        <title>Complete genome sequence of the broad-host-range strain Sinorhizobium fredii USDA257.</title>
        <authorList>
            <person name="Schuldes J."/>
            <person name="Rodriguez Orbegoso M."/>
            <person name="Schmeisser C."/>
            <person name="Krishnan H.B."/>
            <person name="Daniel R."/>
            <person name="Streit W.R."/>
        </authorList>
    </citation>
    <scope>NUCLEOTIDE SEQUENCE [LARGE SCALE GENOMIC DNA]</scope>
    <source>
        <strain evidence="1">USDA 257</strain>
        <plasmid evidence="1">pUSDA257</plasmid>
    </source>
</reference>